<keyword evidence="7" id="KW-0418">Kinase</keyword>
<dbReference type="PANTHER" id="PTHR10344">
    <property type="entry name" value="THYMIDYLATE KINASE"/>
    <property type="match status" value="1"/>
</dbReference>
<keyword evidence="4" id="KW-0808">Transferase</keyword>
<dbReference type="InterPro" id="IPR018094">
    <property type="entry name" value="Thymidylate_kinase"/>
</dbReference>
<dbReference type="GO" id="GO:0006233">
    <property type="term" value="P:dTDP biosynthetic process"/>
    <property type="evidence" value="ECO:0007669"/>
    <property type="project" value="InterPro"/>
</dbReference>
<evidence type="ECO:0000313" key="10">
    <source>
        <dbReference type="EMBL" id="THG20907.1"/>
    </source>
</evidence>
<evidence type="ECO:0000256" key="5">
    <source>
        <dbReference type="ARBA" id="ARBA00022727"/>
    </source>
</evidence>
<evidence type="ECO:0000256" key="2">
    <source>
        <dbReference type="ARBA" id="ARBA00009776"/>
    </source>
</evidence>
<feature type="domain" description="Thymidylate kinase-like" evidence="9">
    <location>
        <begin position="16"/>
        <end position="159"/>
    </location>
</feature>
<name>A0A4V3WQN6_CAMSN</name>
<dbReference type="PANTHER" id="PTHR10344:SF1">
    <property type="entry name" value="THYMIDYLATE KINASE"/>
    <property type="match status" value="1"/>
</dbReference>
<dbReference type="Proteomes" id="UP000306102">
    <property type="component" value="Unassembled WGS sequence"/>
</dbReference>
<dbReference type="CDD" id="cd01672">
    <property type="entry name" value="TMPK"/>
    <property type="match status" value="1"/>
</dbReference>
<dbReference type="EMBL" id="SDRB02001678">
    <property type="protein sequence ID" value="THG20907.1"/>
    <property type="molecule type" value="Genomic_DNA"/>
</dbReference>
<organism evidence="10 11">
    <name type="scientific">Camellia sinensis var. sinensis</name>
    <name type="common">China tea</name>
    <dbReference type="NCBI Taxonomy" id="542762"/>
    <lineage>
        <taxon>Eukaryota</taxon>
        <taxon>Viridiplantae</taxon>
        <taxon>Streptophyta</taxon>
        <taxon>Embryophyta</taxon>
        <taxon>Tracheophyta</taxon>
        <taxon>Spermatophyta</taxon>
        <taxon>Magnoliopsida</taxon>
        <taxon>eudicotyledons</taxon>
        <taxon>Gunneridae</taxon>
        <taxon>Pentapetalae</taxon>
        <taxon>asterids</taxon>
        <taxon>Ericales</taxon>
        <taxon>Theaceae</taxon>
        <taxon>Camellia</taxon>
    </lineage>
</organism>
<dbReference type="GO" id="GO:0005634">
    <property type="term" value="C:nucleus"/>
    <property type="evidence" value="ECO:0007669"/>
    <property type="project" value="TreeGrafter"/>
</dbReference>
<keyword evidence="8" id="KW-0067">ATP-binding</keyword>
<comment type="caution">
    <text evidence="10">The sequence shown here is derived from an EMBL/GenBank/DDBJ whole genome shotgun (WGS) entry which is preliminary data.</text>
</comment>
<keyword evidence="11" id="KW-1185">Reference proteome</keyword>
<dbReference type="InterPro" id="IPR018095">
    <property type="entry name" value="Thymidylate_kin_CS"/>
</dbReference>
<dbReference type="Gene3D" id="3.40.50.300">
    <property type="entry name" value="P-loop containing nucleotide triphosphate hydrolases"/>
    <property type="match status" value="2"/>
</dbReference>
<accession>A0A4V3WQN6</accession>
<dbReference type="GO" id="GO:0006235">
    <property type="term" value="P:dTTP biosynthetic process"/>
    <property type="evidence" value="ECO:0007669"/>
    <property type="project" value="TreeGrafter"/>
</dbReference>
<comment type="pathway">
    <text evidence="1">Pyrimidine metabolism; dTTP biosynthesis.</text>
</comment>
<sequence length="264" mass="29791">MENNHKSDSRGALIVLEGLDRSGKTLQSRKLISYLEGLSYSVESWRFPDRNTGVGQMISSYLANKSELDDHAIHLLFSANRWEKRFVSMSHALCYVLLLQRSLMENKLRCGTTLIVDRYSFSGVAFSSAKGLDIEWCKAPEMGLLAPDLVLYLDIPPEVICSIIKFVVEVKAPEMGLLAPDLVLYLDIPPEKAAERGGYGGERYEQLEFQRKVVRSYQILHDASWKTIDACLPIEDVEKQLQEVVLDCVTTCQKGKPLSQLWSS</sequence>
<dbReference type="GO" id="GO:0006227">
    <property type="term" value="P:dUDP biosynthetic process"/>
    <property type="evidence" value="ECO:0007669"/>
    <property type="project" value="TreeGrafter"/>
</dbReference>
<evidence type="ECO:0000256" key="1">
    <source>
        <dbReference type="ARBA" id="ARBA00004992"/>
    </source>
</evidence>
<protein>
    <recommendedName>
        <fullName evidence="3">dTMP kinase</fullName>
        <ecNumber evidence="3">2.7.4.9</ecNumber>
    </recommendedName>
</protein>
<dbReference type="GO" id="GO:0004798">
    <property type="term" value="F:dTMP kinase activity"/>
    <property type="evidence" value="ECO:0007669"/>
    <property type="project" value="UniProtKB-EC"/>
</dbReference>
<evidence type="ECO:0000259" key="9">
    <source>
        <dbReference type="Pfam" id="PF02223"/>
    </source>
</evidence>
<evidence type="ECO:0000256" key="7">
    <source>
        <dbReference type="ARBA" id="ARBA00022777"/>
    </source>
</evidence>
<evidence type="ECO:0000256" key="6">
    <source>
        <dbReference type="ARBA" id="ARBA00022741"/>
    </source>
</evidence>
<keyword evidence="6" id="KW-0547">Nucleotide-binding</keyword>
<dbReference type="Pfam" id="PF02223">
    <property type="entry name" value="Thymidylate_kin"/>
    <property type="match status" value="2"/>
</dbReference>
<dbReference type="HAMAP" id="MF_00165">
    <property type="entry name" value="Thymidylate_kinase"/>
    <property type="match status" value="1"/>
</dbReference>
<dbReference type="GO" id="GO:0005739">
    <property type="term" value="C:mitochondrion"/>
    <property type="evidence" value="ECO:0007669"/>
    <property type="project" value="TreeGrafter"/>
</dbReference>
<proteinExistence type="inferred from homology"/>
<evidence type="ECO:0000256" key="8">
    <source>
        <dbReference type="ARBA" id="ARBA00022840"/>
    </source>
</evidence>
<feature type="domain" description="Thymidylate kinase-like" evidence="9">
    <location>
        <begin position="172"/>
        <end position="240"/>
    </location>
</feature>
<dbReference type="InterPro" id="IPR027417">
    <property type="entry name" value="P-loop_NTPase"/>
</dbReference>
<dbReference type="InterPro" id="IPR039430">
    <property type="entry name" value="Thymidylate_kin-like_dom"/>
</dbReference>
<evidence type="ECO:0000256" key="3">
    <source>
        <dbReference type="ARBA" id="ARBA00012980"/>
    </source>
</evidence>
<gene>
    <name evidence="10" type="ORF">TEA_016948</name>
</gene>
<dbReference type="STRING" id="542762.A0A4V3WQN6"/>
<dbReference type="EC" id="2.7.4.9" evidence="3"/>
<dbReference type="AlphaFoldDB" id="A0A4V3WQN6"/>
<comment type="similarity">
    <text evidence="2">Belongs to the thymidylate kinase family.</text>
</comment>
<evidence type="ECO:0000256" key="4">
    <source>
        <dbReference type="ARBA" id="ARBA00022679"/>
    </source>
</evidence>
<dbReference type="GO" id="GO:0005524">
    <property type="term" value="F:ATP binding"/>
    <property type="evidence" value="ECO:0007669"/>
    <property type="project" value="UniProtKB-KW"/>
</dbReference>
<reference evidence="10 11" key="1">
    <citation type="journal article" date="2018" name="Proc. Natl. Acad. Sci. U.S.A.">
        <title>Draft genome sequence of Camellia sinensis var. sinensis provides insights into the evolution of the tea genome and tea quality.</title>
        <authorList>
            <person name="Wei C."/>
            <person name="Yang H."/>
            <person name="Wang S."/>
            <person name="Zhao J."/>
            <person name="Liu C."/>
            <person name="Gao L."/>
            <person name="Xia E."/>
            <person name="Lu Y."/>
            <person name="Tai Y."/>
            <person name="She G."/>
            <person name="Sun J."/>
            <person name="Cao H."/>
            <person name="Tong W."/>
            <person name="Gao Q."/>
            <person name="Li Y."/>
            <person name="Deng W."/>
            <person name="Jiang X."/>
            <person name="Wang W."/>
            <person name="Chen Q."/>
            <person name="Zhang S."/>
            <person name="Li H."/>
            <person name="Wu J."/>
            <person name="Wang P."/>
            <person name="Li P."/>
            <person name="Shi C."/>
            <person name="Zheng F."/>
            <person name="Jian J."/>
            <person name="Huang B."/>
            <person name="Shan D."/>
            <person name="Shi M."/>
            <person name="Fang C."/>
            <person name="Yue Y."/>
            <person name="Li F."/>
            <person name="Li D."/>
            <person name="Wei S."/>
            <person name="Han B."/>
            <person name="Jiang C."/>
            <person name="Yin Y."/>
            <person name="Xia T."/>
            <person name="Zhang Z."/>
            <person name="Bennetzen J.L."/>
            <person name="Zhao S."/>
            <person name="Wan X."/>
        </authorList>
    </citation>
    <scope>NUCLEOTIDE SEQUENCE [LARGE SCALE GENOMIC DNA]</scope>
    <source>
        <strain evidence="11">cv. Shuchazao</strain>
        <tissue evidence="10">Leaf</tissue>
    </source>
</reference>
<dbReference type="GO" id="GO:0004550">
    <property type="term" value="F:nucleoside diphosphate kinase activity"/>
    <property type="evidence" value="ECO:0007669"/>
    <property type="project" value="TreeGrafter"/>
</dbReference>
<dbReference type="PROSITE" id="PS01331">
    <property type="entry name" value="THYMIDYLATE_KINASE"/>
    <property type="match status" value="1"/>
</dbReference>
<dbReference type="GO" id="GO:0005829">
    <property type="term" value="C:cytosol"/>
    <property type="evidence" value="ECO:0007669"/>
    <property type="project" value="TreeGrafter"/>
</dbReference>
<dbReference type="SUPFAM" id="SSF52540">
    <property type="entry name" value="P-loop containing nucleoside triphosphate hydrolases"/>
    <property type="match status" value="2"/>
</dbReference>
<keyword evidence="5" id="KW-0545">Nucleotide biosynthesis</keyword>
<evidence type="ECO:0000313" key="11">
    <source>
        <dbReference type="Proteomes" id="UP000306102"/>
    </source>
</evidence>